<sequence>MRITARPKDKNRPPSRGSVFDDWQGQHICSWPGVVCDAGGRAVLALELAGRGLRGRLSPALAALRTLRTLRAVDLSHNALTGRLPDAWAAPPRLQALDLRGIRGLWGSYNDAVLDTYRAALAPTVSLIPGQINFTLIQAVTSRVTVTGGGSEAAILRGGVQVAVALTMGLPAEDIDISTMASGTSAAPQTPPPRGAGRRLVGAATEAPAAAPAPAASPPTSTTQTFSVLARFPSEAAAEAGTAKLADFRLLQTALMTTLAGAPGFSPAKVSVASAAAPAPSPLTLSNATLTTADAAAGVYAALQTAITAANIRAGLVAAGAPQGIVVTMASRLAYTPASVAPPLAPSPPPPPAVAGSGTPAWAWAVLGAGLGALLLGGLLALWLLRRRRRRRSAAALAAQESAAGDRSSAKDHPPSASVNGGLTPKTIPQLSPRTTTRGSEEWGPVSLISTISPTAASSLGAGSLAVVSLGTGPHGIGSAGVESLAAGCLDAASLGARSPAAPSREASQTERRTSEYERTLPAGLDPGEADSDSDDDIEGPPGSPPAAAEVPLAGLPVVRVLRAERLWSGGGEASFLTRILADRTEHLSVGRTFLGRWLVTPGSSVTETCLTRFGEDCETGEPVAFKFFARDGDEEDLPPLGAGALAHLHARGGVYGTLHPRDLGFFGRQGRWKLAGNTGWASAGGRAEVAAPLRYAAPELAVADAGGEAAVAADPALDAWALGAVLFEALAGRPLLC</sequence>
<name>A0A087SKS0_AUXPR</name>
<dbReference type="AlphaFoldDB" id="A0A087SKS0"/>
<protein>
    <submittedName>
        <fullName evidence="4">LRR receptor-like serine/threonine-protein kinase ERL1</fullName>
    </submittedName>
</protein>
<feature type="region of interest" description="Disordered" evidence="2">
    <location>
        <begin position="399"/>
        <end position="443"/>
    </location>
</feature>
<comment type="subcellular location">
    <subcellularLocation>
        <location evidence="1">Cytoplasm</location>
        <location evidence="1">Cytoskeleton</location>
        <location evidence="1">Cilium axoneme</location>
    </subcellularLocation>
</comment>
<proteinExistence type="predicted"/>
<evidence type="ECO:0000256" key="2">
    <source>
        <dbReference type="SAM" id="MobiDB-lite"/>
    </source>
</evidence>
<feature type="compositionally biased region" description="Low complexity" evidence="2">
    <location>
        <begin position="497"/>
        <end position="507"/>
    </location>
</feature>
<dbReference type="SUPFAM" id="SSF56112">
    <property type="entry name" value="Protein kinase-like (PK-like)"/>
    <property type="match status" value="1"/>
</dbReference>
<dbReference type="InterPro" id="IPR046959">
    <property type="entry name" value="PRK1-6/SRF4-like"/>
</dbReference>
<dbReference type="Gene3D" id="1.10.510.10">
    <property type="entry name" value="Transferase(Phosphotransferase) domain 1"/>
    <property type="match status" value="1"/>
</dbReference>
<dbReference type="GeneID" id="23616208"/>
<keyword evidence="5" id="KW-1185">Reference proteome</keyword>
<feature type="compositionally biased region" description="Acidic residues" evidence="2">
    <location>
        <begin position="528"/>
        <end position="539"/>
    </location>
</feature>
<reference evidence="4 5" key="1">
    <citation type="journal article" date="2014" name="BMC Genomics">
        <title>Oil accumulation mechanisms of the oleaginous microalga Chlorella protothecoides revealed through its genome, transcriptomes, and proteomes.</title>
        <authorList>
            <person name="Gao C."/>
            <person name="Wang Y."/>
            <person name="Shen Y."/>
            <person name="Yan D."/>
            <person name="He X."/>
            <person name="Dai J."/>
            <person name="Wu Q."/>
        </authorList>
    </citation>
    <scope>NUCLEOTIDE SEQUENCE [LARGE SCALE GENOMIC DNA]</scope>
    <source>
        <strain evidence="4 5">0710</strain>
    </source>
</reference>
<accession>A0A087SKS0</accession>
<organism evidence="4 5">
    <name type="scientific">Auxenochlorella protothecoides</name>
    <name type="common">Green microalga</name>
    <name type="synonym">Chlorella protothecoides</name>
    <dbReference type="NCBI Taxonomy" id="3075"/>
    <lineage>
        <taxon>Eukaryota</taxon>
        <taxon>Viridiplantae</taxon>
        <taxon>Chlorophyta</taxon>
        <taxon>core chlorophytes</taxon>
        <taxon>Trebouxiophyceae</taxon>
        <taxon>Chlorellales</taxon>
        <taxon>Chlorellaceae</taxon>
        <taxon>Auxenochlorella</taxon>
    </lineage>
</organism>
<evidence type="ECO:0000313" key="4">
    <source>
        <dbReference type="EMBL" id="KFM26324.1"/>
    </source>
</evidence>
<evidence type="ECO:0000256" key="3">
    <source>
        <dbReference type="SAM" id="Phobius"/>
    </source>
</evidence>
<dbReference type="PANTHER" id="PTHR48007">
    <property type="entry name" value="LEUCINE-RICH REPEAT RECEPTOR-LIKE PROTEIN KINASE PXC1"/>
    <property type="match status" value="1"/>
</dbReference>
<evidence type="ECO:0000313" key="5">
    <source>
        <dbReference type="Proteomes" id="UP000028924"/>
    </source>
</evidence>
<keyword evidence="3" id="KW-0812">Transmembrane</keyword>
<gene>
    <name evidence="4" type="ORF">F751_4817</name>
</gene>
<evidence type="ECO:0000256" key="1">
    <source>
        <dbReference type="ARBA" id="ARBA00004430"/>
    </source>
</evidence>
<feature type="compositionally biased region" description="Polar residues" evidence="2">
    <location>
        <begin position="417"/>
        <end position="438"/>
    </location>
</feature>
<dbReference type="GO" id="GO:0005930">
    <property type="term" value="C:axoneme"/>
    <property type="evidence" value="ECO:0007669"/>
    <property type="project" value="UniProtKB-SubCell"/>
</dbReference>
<dbReference type="InterPro" id="IPR032675">
    <property type="entry name" value="LRR_dom_sf"/>
</dbReference>
<dbReference type="RefSeq" id="XP_011399220.1">
    <property type="nucleotide sequence ID" value="XM_011400918.1"/>
</dbReference>
<dbReference type="SUPFAM" id="SSF52058">
    <property type="entry name" value="L domain-like"/>
    <property type="match status" value="1"/>
</dbReference>
<feature type="compositionally biased region" description="Low complexity" evidence="2">
    <location>
        <begin position="203"/>
        <end position="224"/>
    </location>
</feature>
<dbReference type="PANTHER" id="PTHR48007:SF76">
    <property type="entry name" value="OS03G0145102 PROTEIN"/>
    <property type="match status" value="1"/>
</dbReference>
<dbReference type="KEGG" id="apro:F751_4817"/>
<dbReference type="InterPro" id="IPR011009">
    <property type="entry name" value="Kinase-like_dom_sf"/>
</dbReference>
<dbReference type="EMBL" id="KL662127">
    <property type="protein sequence ID" value="KFM26324.1"/>
    <property type="molecule type" value="Genomic_DNA"/>
</dbReference>
<dbReference type="GO" id="GO:0016301">
    <property type="term" value="F:kinase activity"/>
    <property type="evidence" value="ECO:0007669"/>
    <property type="project" value="UniProtKB-KW"/>
</dbReference>
<keyword evidence="3" id="KW-1133">Transmembrane helix</keyword>
<feature type="region of interest" description="Disordered" evidence="2">
    <location>
        <begin position="182"/>
        <end position="224"/>
    </location>
</feature>
<feature type="region of interest" description="Disordered" evidence="2">
    <location>
        <begin position="496"/>
        <end position="551"/>
    </location>
</feature>
<keyword evidence="4" id="KW-0675">Receptor</keyword>
<feature type="transmembrane region" description="Helical" evidence="3">
    <location>
        <begin position="361"/>
        <end position="385"/>
    </location>
</feature>
<dbReference type="Proteomes" id="UP000028924">
    <property type="component" value="Unassembled WGS sequence"/>
</dbReference>
<keyword evidence="4" id="KW-0418">Kinase</keyword>
<keyword evidence="3" id="KW-0472">Membrane</keyword>
<feature type="compositionally biased region" description="Basic and acidic residues" evidence="2">
    <location>
        <begin position="508"/>
        <end position="519"/>
    </location>
</feature>
<keyword evidence="4" id="KW-0808">Transferase</keyword>
<dbReference type="Gene3D" id="3.80.10.10">
    <property type="entry name" value="Ribonuclease Inhibitor"/>
    <property type="match status" value="1"/>
</dbReference>